<reference evidence="2 3" key="1">
    <citation type="submission" date="2014-02" db="EMBL/GenBank/DDBJ databases">
        <title>Genome sequence of Brachybacterium phenoliresistens strain W13A50.</title>
        <authorList>
            <person name="Wang X."/>
        </authorList>
    </citation>
    <scope>NUCLEOTIDE SEQUENCE [LARGE SCALE GENOMIC DNA]</scope>
    <source>
        <strain evidence="2 3">W13A50</strain>
    </source>
</reference>
<keyword evidence="1" id="KW-0812">Transmembrane</keyword>
<evidence type="ECO:0000256" key="1">
    <source>
        <dbReference type="SAM" id="Phobius"/>
    </source>
</evidence>
<dbReference type="RefSeq" id="WP_038371210.1">
    <property type="nucleotide sequence ID" value="NZ_KK069990.1"/>
</dbReference>
<dbReference type="Proteomes" id="UP000023067">
    <property type="component" value="Unassembled WGS sequence"/>
</dbReference>
<feature type="transmembrane region" description="Helical" evidence="1">
    <location>
        <begin position="23"/>
        <end position="44"/>
    </location>
</feature>
<feature type="transmembrane region" description="Helical" evidence="1">
    <location>
        <begin position="134"/>
        <end position="154"/>
    </location>
</feature>
<gene>
    <name evidence="2" type="ORF">BF93_13655</name>
</gene>
<feature type="transmembrane region" description="Helical" evidence="1">
    <location>
        <begin position="50"/>
        <end position="67"/>
    </location>
</feature>
<dbReference type="EMBL" id="JDYK01000004">
    <property type="protein sequence ID" value="EWS82056.1"/>
    <property type="molecule type" value="Genomic_DNA"/>
</dbReference>
<dbReference type="HOGENOM" id="CLU_1375906_0_0_11"/>
<name>Z9JW96_9MICO</name>
<dbReference type="PATRIC" id="fig|396014.3.peg.1082"/>
<keyword evidence="3" id="KW-1185">Reference proteome</keyword>
<keyword evidence="1" id="KW-0472">Membrane</keyword>
<feature type="transmembrane region" description="Helical" evidence="1">
    <location>
        <begin position="74"/>
        <end position="93"/>
    </location>
</feature>
<comment type="caution">
    <text evidence="2">The sequence shown here is derived from an EMBL/GenBank/DDBJ whole genome shotgun (WGS) entry which is preliminary data.</text>
</comment>
<accession>Z9JW96</accession>
<evidence type="ECO:0000313" key="2">
    <source>
        <dbReference type="EMBL" id="EWS82056.1"/>
    </source>
</evidence>
<protein>
    <submittedName>
        <fullName evidence="2">Uncharacterized protein</fullName>
    </submittedName>
</protein>
<keyword evidence="1" id="KW-1133">Transmembrane helix</keyword>
<dbReference type="AlphaFoldDB" id="Z9JW96"/>
<organism evidence="2 3">
    <name type="scientific">Brachybacterium phenoliresistens</name>
    <dbReference type="NCBI Taxonomy" id="396014"/>
    <lineage>
        <taxon>Bacteria</taxon>
        <taxon>Bacillati</taxon>
        <taxon>Actinomycetota</taxon>
        <taxon>Actinomycetes</taxon>
        <taxon>Micrococcales</taxon>
        <taxon>Dermabacteraceae</taxon>
        <taxon>Brachybacterium</taxon>
    </lineage>
</organism>
<feature type="transmembrane region" description="Helical" evidence="1">
    <location>
        <begin position="160"/>
        <end position="178"/>
    </location>
</feature>
<evidence type="ECO:0000313" key="3">
    <source>
        <dbReference type="Proteomes" id="UP000023067"/>
    </source>
</evidence>
<sequence>MRSLVEGVAQAIADLRIVDPSQWALRLGALAALLLAAALVTGMAPFGSPQAVLLTLVVLLLGLLQTARPDADAGLVAFCVLVIAVVIAGPLGAGATLALAALLMVSHALWALAASVPAHGVVRRGALAATVRRALPALGIGLVAGAGLLALAGAGAAVPAWLMIPGVVAVVVLLVLLLPRDGAPPAPRDPTAPRDPAA</sequence>
<dbReference type="eggNOG" id="ENOG5031V4D">
    <property type="taxonomic scope" value="Bacteria"/>
</dbReference>
<dbReference type="STRING" id="396014.BF93_13655"/>
<feature type="transmembrane region" description="Helical" evidence="1">
    <location>
        <begin position="99"/>
        <end position="122"/>
    </location>
</feature>
<proteinExistence type="predicted"/>